<gene>
    <name evidence="3" type="ORF">COV06_04530</name>
</gene>
<evidence type="ECO:0000259" key="2">
    <source>
        <dbReference type="PROSITE" id="PS51084"/>
    </source>
</evidence>
<dbReference type="InterPro" id="IPR051884">
    <property type="entry name" value="Bis(5'-adenosyl)-TPase_reg"/>
</dbReference>
<evidence type="ECO:0000313" key="4">
    <source>
        <dbReference type="Proteomes" id="UP000230084"/>
    </source>
</evidence>
<reference evidence="3 4" key="1">
    <citation type="submission" date="2017-09" db="EMBL/GenBank/DDBJ databases">
        <title>Depth-based differentiation of microbial function through sediment-hosted aquifers and enrichment of novel symbionts in the deep terrestrial subsurface.</title>
        <authorList>
            <person name="Probst A.J."/>
            <person name="Ladd B."/>
            <person name="Jarett J.K."/>
            <person name="Geller-Mcgrath D.E."/>
            <person name="Sieber C.M."/>
            <person name="Emerson J.B."/>
            <person name="Anantharaman K."/>
            <person name="Thomas B.C."/>
            <person name="Malmstrom R."/>
            <person name="Stieglmeier M."/>
            <person name="Klingl A."/>
            <person name="Woyke T."/>
            <person name="Ryan C.M."/>
            <person name="Banfield J.F."/>
        </authorList>
    </citation>
    <scope>NUCLEOTIDE SEQUENCE [LARGE SCALE GENOMIC DNA]</scope>
    <source>
        <strain evidence="3">CG10_big_fil_rev_8_21_14_0_10_50_16</strain>
    </source>
</reference>
<evidence type="ECO:0000313" key="3">
    <source>
        <dbReference type="EMBL" id="PIR47319.1"/>
    </source>
</evidence>
<dbReference type="SUPFAM" id="SSF54197">
    <property type="entry name" value="HIT-like"/>
    <property type="match status" value="1"/>
</dbReference>
<dbReference type="InterPro" id="IPR036265">
    <property type="entry name" value="HIT-like_sf"/>
</dbReference>
<dbReference type="AlphaFoldDB" id="A0A2H0RLA4"/>
<dbReference type="GO" id="GO:0003824">
    <property type="term" value="F:catalytic activity"/>
    <property type="evidence" value="ECO:0007669"/>
    <property type="project" value="InterPro"/>
</dbReference>
<proteinExistence type="predicted"/>
<sequence length="137" mass="15898">MSCALCDTRMQKGSQIVCETDLVFVMVNFEPVKDPHVMVLPKRCLSDMRLLSLEESFALFQMCDRIMDGMERELDESPMMMVNGVGFRTQPQHLHIHILPSKYPLRGLLVASENRPERRRATNEELVNMADRVKRFI</sequence>
<feature type="domain" description="HIT" evidence="2">
    <location>
        <begin position="3"/>
        <end position="108"/>
    </location>
</feature>
<dbReference type="Pfam" id="PF01230">
    <property type="entry name" value="HIT"/>
    <property type="match status" value="1"/>
</dbReference>
<dbReference type="EMBL" id="PCYM01000010">
    <property type="protein sequence ID" value="PIR47319.1"/>
    <property type="molecule type" value="Genomic_DNA"/>
</dbReference>
<dbReference type="PROSITE" id="PS51084">
    <property type="entry name" value="HIT_2"/>
    <property type="match status" value="1"/>
</dbReference>
<dbReference type="Proteomes" id="UP000230084">
    <property type="component" value="Unassembled WGS sequence"/>
</dbReference>
<accession>A0A2H0RLA4</accession>
<dbReference type="Gene3D" id="3.30.428.10">
    <property type="entry name" value="HIT-like"/>
    <property type="match status" value="1"/>
</dbReference>
<protein>
    <recommendedName>
        <fullName evidence="2">HIT domain-containing protein</fullName>
    </recommendedName>
</protein>
<comment type="caution">
    <text evidence="3">The sequence shown here is derived from an EMBL/GenBank/DDBJ whole genome shotgun (WGS) entry which is preliminary data.</text>
</comment>
<dbReference type="PANTHER" id="PTHR46243:SF1">
    <property type="entry name" value="BIS(5'-ADENOSYL)-TRIPHOSPHATASE"/>
    <property type="match status" value="1"/>
</dbReference>
<organism evidence="3 4">
    <name type="scientific">Candidatus Uhrbacteria bacterium CG10_big_fil_rev_8_21_14_0_10_50_16</name>
    <dbReference type="NCBI Taxonomy" id="1975039"/>
    <lineage>
        <taxon>Bacteria</taxon>
        <taxon>Candidatus Uhriibacteriota</taxon>
    </lineage>
</organism>
<dbReference type="PANTHER" id="PTHR46243">
    <property type="entry name" value="BIS(5'-ADENOSYL)-TRIPHOSPHATASE"/>
    <property type="match status" value="1"/>
</dbReference>
<evidence type="ECO:0000256" key="1">
    <source>
        <dbReference type="PROSITE-ProRule" id="PRU00464"/>
    </source>
</evidence>
<dbReference type="InterPro" id="IPR011146">
    <property type="entry name" value="HIT-like"/>
</dbReference>
<name>A0A2H0RLA4_9BACT</name>
<feature type="short sequence motif" description="Histidine triad motif" evidence="1">
    <location>
        <begin position="93"/>
        <end position="97"/>
    </location>
</feature>